<evidence type="ECO:0000256" key="2">
    <source>
        <dbReference type="ARBA" id="ARBA00008163"/>
    </source>
</evidence>
<accession>A0A238WN50</accession>
<organism evidence="9 10">
    <name type="scientific">Lutibacter agarilyticus</name>
    <dbReference type="NCBI Taxonomy" id="1109740"/>
    <lineage>
        <taxon>Bacteria</taxon>
        <taxon>Pseudomonadati</taxon>
        <taxon>Bacteroidota</taxon>
        <taxon>Flavobacteriia</taxon>
        <taxon>Flavobacteriales</taxon>
        <taxon>Flavobacteriaceae</taxon>
        <taxon>Lutibacter</taxon>
    </lineage>
</organism>
<evidence type="ECO:0000256" key="3">
    <source>
        <dbReference type="ARBA" id="ARBA00022452"/>
    </source>
</evidence>
<feature type="chain" id="PRO_5012760076" evidence="8">
    <location>
        <begin position="19"/>
        <end position="447"/>
    </location>
</feature>
<keyword evidence="5 8" id="KW-0732">Signal</keyword>
<dbReference type="GO" id="GO:0009279">
    <property type="term" value="C:cell outer membrane"/>
    <property type="evidence" value="ECO:0007669"/>
    <property type="project" value="UniProtKB-SubCell"/>
</dbReference>
<dbReference type="InterPro" id="IPR005017">
    <property type="entry name" value="OMPP1/FadL/TodX"/>
</dbReference>
<dbReference type="GO" id="GO:0015483">
    <property type="term" value="F:long-chain fatty acid transporting porin activity"/>
    <property type="evidence" value="ECO:0007669"/>
    <property type="project" value="TreeGrafter"/>
</dbReference>
<reference evidence="9 10" key="1">
    <citation type="submission" date="2017-06" db="EMBL/GenBank/DDBJ databases">
        <authorList>
            <person name="Kim H.J."/>
            <person name="Triplett B.A."/>
        </authorList>
    </citation>
    <scope>NUCLEOTIDE SEQUENCE [LARGE SCALE GENOMIC DNA]</scope>
    <source>
        <strain evidence="9 10">DSM 29150</strain>
    </source>
</reference>
<proteinExistence type="inferred from homology"/>
<evidence type="ECO:0000256" key="5">
    <source>
        <dbReference type="ARBA" id="ARBA00022729"/>
    </source>
</evidence>
<dbReference type="SUPFAM" id="SSF56935">
    <property type="entry name" value="Porins"/>
    <property type="match status" value="1"/>
</dbReference>
<name>A0A238WN50_9FLAO</name>
<dbReference type="PANTHER" id="PTHR35093">
    <property type="entry name" value="OUTER MEMBRANE PROTEIN NMB0088-RELATED"/>
    <property type="match status" value="1"/>
</dbReference>
<evidence type="ECO:0000256" key="8">
    <source>
        <dbReference type="SAM" id="SignalP"/>
    </source>
</evidence>
<dbReference type="PANTHER" id="PTHR35093:SF8">
    <property type="entry name" value="OUTER MEMBRANE PROTEIN NMB0088-RELATED"/>
    <property type="match status" value="1"/>
</dbReference>
<dbReference type="Gene3D" id="2.40.160.60">
    <property type="entry name" value="Outer membrane protein transport protein (OMPP1/FadL/TodX)"/>
    <property type="match status" value="1"/>
</dbReference>
<comment type="subcellular location">
    <subcellularLocation>
        <location evidence="1">Cell outer membrane</location>
        <topology evidence="1">Multi-pass membrane protein</topology>
    </subcellularLocation>
</comment>
<dbReference type="RefSeq" id="WP_089381049.1">
    <property type="nucleotide sequence ID" value="NZ_FZNT01000003.1"/>
</dbReference>
<keyword evidence="6" id="KW-0472">Membrane</keyword>
<protein>
    <submittedName>
        <fullName evidence="9">Long-chain fatty acid transport protein</fullName>
    </submittedName>
</protein>
<feature type="signal peptide" evidence="8">
    <location>
        <begin position="1"/>
        <end position="18"/>
    </location>
</feature>
<keyword evidence="4" id="KW-0812">Transmembrane</keyword>
<comment type="similarity">
    <text evidence="2">Belongs to the OmpP1/FadL family.</text>
</comment>
<dbReference type="OrthoDB" id="9765571at2"/>
<evidence type="ECO:0000313" key="10">
    <source>
        <dbReference type="Proteomes" id="UP000198384"/>
    </source>
</evidence>
<evidence type="ECO:0000256" key="4">
    <source>
        <dbReference type="ARBA" id="ARBA00022692"/>
    </source>
</evidence>
<keyword evidence="7" id="KW-0998">Cell outer membrane</keyword>
<keyword evidence="3" id="KW-1134">Transmembrane beta strand</keyword>
<evidence type="ECO:0000256" key="6">
    <source>
        <dbReference type="ARBA" id="ARBA00023136"/>
    </source>
</evidence>
<evidence type="ECO:0000256" key="1">
    <source>
        <dbReference type="ARBA" id="ARBA00004571"/>
    </source>
</evidence>
<evidence type="ECO:0000313" key="9">
    <source>
        <dbReference type="EMBL" id="SNR47976.1"/>
    </source>
</evidence>
<dbReference type="AlphaFoldDB" id="A0A238WN50"/>
<sequence length="447" mass="50795">MKKIFIAIVLFSGLIAKAQTVGYNDIGVLFANESKTGTARFNAMSGAFGSLGGDLSAISINPAGAAVFLKSQIAFSIDFDNIDTEANYYGANTYSSYDNVNFSQAGGVFVFRNNYGNNGGWGRVAFAFDYTKIKDFNNFWFVEGNSNYPTYIYDPNDENFLYLNSDGQYFENATSGENNKYNFTVAAEYNNKLYLGASFTTYNINFNQRVLLEEYNYADNNDYLDASLFQKLSTFGNGYSFNFGIIGKPSKNVRLGLAYQSPVWYNLGEDYLDYDEEIYVSNVDELYTYNSGVSRFYYNLRTPSKYTGSFAYIFDKYGLFSIDYVYRDYSNITLTNGPFNEENQNFNRDLRGTNEVRLGTEWRLDNFSLRGGYHFEQNPYKNAISSDNKDGYSFGIGYNFGAVKIDLSYQQDSQTGAYDYYPQYNEIDPVNLDFKISKFTASMVIGI</sequence>
<dbReference type="Proteomes" id="UP000198384">
    <property type="component" value="Unassembled WGS sequence"/>
</dbReference>
<keyword evidence="10" id="KW-1185">Reference proteome</keyword>
<evidence type="ECO:0000256" key="7">
    <source>
        <dbReference type="ARBA" id="ARBA00023237"/>
    </source>
</evidence>
<gene>
    <name evidence="9" type="ORF">SAMN06265371_103405</name>
</gene>
<dbReference type="Pfam" id="PF03349">
    <property type="entry name" value="Toluene_X"/>
    <property type="match status" value="1"/>
</dbReference>
<dbReference type="EMBL" id="FZNT01000003">
    <property type="protein sequence ID" value="SNR47976.1"/>
    <property type="molecule type" value="Genomic_DNA"/>
</dbReference>